<dbReference type="GO" id="GO:1904680">
    <property type="term" value="F:peptide transmembrane transporter activity"/>
    <property type="evidence" value="ECO:0007669"/>
    <property type="project" value="TreeGrafter"/>
</dbReference>
<name>A0A2A7U4M5_EDWTA</name>
<dbReference type="EMBL" id="PDDV01000013">
    <property type="protein sequence ID" value="PEH73362.1"/>
    <property type="molecule type" value="Genomic_DNA"/>
</dbReference>
<organism evidence="3 4">
    <name type="scientific">Edwardsiella tarda</name>
    <dbReference type="NCBI Taxonomy" id="636"/>
    <lineage>
        <taxon>Bacteria</taxon>
        <taxon>Pseudomonadati</taxon>
        <taxon>Pseudomonadota</taxon>
        <taxon>Gammaproteobacteria</taxon>
        <taxon>Enterobacterales</taxon>
        <taxon>Hafniaceae</taxon>
        <taxon>Edwardsiella</taxon>
    </lineage>
</organism>
<gene>
    <name evidence="3" type="ORF">CRM76_16220</name>
</gene>
<dbReference type="AlphaFoldDB" id="A0A2A7U4M5"/>
<dbReference type="Gene3D" id="3.40.190.10">
    <property type="entry name" value="Periplasmic binding protein-like II"/>
    <property type="match status" value="1"/>
</dbReference>
<protein>
    <submittedName>
        <fullName evidence="3">Peptide ABC transporter substrate-binding protein</fullName>
    </submittedName>
</protein>
<evidence type="ECO:0000313" key="3">
    <source>
        <dbReference type="EMBL" id="PEH73362.1"/>
    </source>
</evidence>
<feature type="domain" description="Transcriptional regulator SgrR N-terminal HTH" evidence="2">
    <location>
        <begin position="6"/>
        <end position="118"/>
    </location>
</feature>
<evidence type="ECO:0000259" key="2">
    <source>
        <dbReference type="Pfam" id="PF12793"/>
    </source>
</evidence>
<dbReference type="InterPro" id="IPR000914">
    <property type="entry name" value="SBP_5_dom"/>
</dbReference>
<sequence>MRLLQRLNQYQRLYQFAGDVPRATTVAELAATVCCSERHTRTLLNQLQDIGWLSWQASAGRGRRGCLHCRVPVQQLRRQLMESLLQEGNHQGALRLAARDPAHLMPYLQPHLGGQWSAELPTLRIPYYRPLESIHPLQLSGRAEQHLAHTIHAGLTRFIPGNTAPQPDLAHHWQVSADGLCWRFQLHSDLHWHHGQAITTAQLLAVLQQRRTHPQAGALLASVSAIDQPHPLCLRFLLRRPDYWLAHRLANLLCLLPHPQLADIGAGPFRLANAHPTLLRLEQYPGYHLQRPYLHAIEYWITAGPHAALRACLDAVRIQIGPDEGIQDSRRLKTSTSLGFGYMAINQRQGRLTSPQAHYLLGLMRDAESFSALPLEEGITLRCEELLPDWPLPDYPATPCPLPPQLVLLTQPAAPLHQLARRLQSRLARLGCILELRFFAGKRWLDDALLAQADIILGDKRIGESPGATLDNWPRTDRLWPAILPSASYRDTLEQLNRQQQMADETSRLAALQRLYHTLMTQGYMAPLFNYRYQVSVPPRVNGIVLTAHGWFDFCQAWVPAPDEDCSSSD</sequence>
<accession>A0A2A7U4M5</accession>
<dbReference type="SUPFAM" id="SSF53850">
    <property type="entry name" value="Periplasmic binding protein-like II"/>
    <property type="match status" value="1"/>
</dbReference>
<dbReference type="PANTHER" id="PTHR30290">
    <property type="entry name" value="PERIPLASMIC BINDING COMPONENT OF ABC TRANSPORTER"/>
    <property type="match status" value="1"/>
</dbReference>
<dbReference type="STRING" id="636.AAW15_11570"/>
<proteinExistence type="predicted"/>
<evidence type="ECO:0000259" key="1">
    <source>
        <dbReference type="Pfam" id="PF00496"/>
    </source>
</evidence>
<dbReference type="Pfam" id="PF00496">
    <property type="entry name" value="SBP_bac_5"/>
    <property type="match status" value="1"/>
</dbReference>
<dbReference type="GO" id="GO:0015833">
    <property type="term" value="P:peptide transport"/>
    <property type="evidence" value="ECO:0007669"/>
    <property type="project" value="TreeGrafter"/>
</dbReference>
<dbReference type="Pfam" id="PF12793">
    <property type="entry name" value="SgrR_N"/>
    <property type="match status" value="1"/>
</dbReference>
<reference evidence="4" key="1">
    <citation type="submission" date="2017-09" db="EMBL/GenBank/DDBJ databases">
        <title>FDA dAtabase for Regulatory Grade micrObial Sequences (FDA-ARGOS): Supporting development and validation of Infectious Disease Dx tests.</title>
        <authorList>
            <person name="Goldberg B."/>
            <person name="Campos J."/>
            <person name="Tallon L."/>
            <person name="Sadzewicz L."/>
            <person name="Ott S."/>
            <person name="Zhao X."/>
            <person name="Nagaraj S."/>
            <person name="Vavikolanu K."/>
            <person name="Aluvathingal J."/>
            <person name="Nadendla S."/>
            <person name="Geyer C."/>
            <person name="Sichtig H."/>
        </authorList>
    </citation>
    <scope>NUCLEOTIDE SEQUENCE [LARGE SCALE GENOMIC DNA]</scope>
    <source>
        <strain evidence="4">FDAARGOS_370</strain>
    </source>
</reference>
<dbReference type="Proteomes" id="UP000219788">
    <property type="component" value="Unassembled WGS sequence"/>
</dbReference>
<dbReference type="RefSeq" id="WP_098143367.1">
    <property type="nucleotide sequence ID" value="NZ_PDDV01000013.1"/>
</dbReference>
<dbReference type="InterPro" id="IPR039424">
    <property type="entry name" value="SBP_5"/>
</dbReference>
<feature type="domain" description="Solute-binding protein family 5" evidence="1">
    <location>
        <begin position="165"/>
        <end position="352"/>
    </location>
</feature>
<evidence type="ECO:0000313" key="4">
    <source>
        <dbReference type="Proteomes" id="UP000219788"/>
    </source>
</evidence>
<dbReference type="InterPro" id="IPR025370">
    <property type="entry name" value="SgrR_HTH_N"/>
</dbReference>
<dbReference type="OrthoDB" id="5894719at2"/>
<dbReference type="PANTHER" id="PTHR30290:SF19">
    <property type="entry name" value="ABC TRANSPORTER PERIPLASMIC BINDING PROTEIN"/>
    <property type="match status" value="1"/>
</dbReference>
<comment type="caution">
    <text evidence="3">The sequence shown here is derived from an EMBL/GenBank/DDBJ whole genome shotgun (WGS) entry which is preliminary data.</text>
</comment>